<dbReference type="GeneID" id="29061719"/>
<evidence type="ECO:0000313" key="1">
    <source>
        <dbReference type="EMBL" id="ANZ48965.1"/>
    </source>
</evidence>
<dbReference type="RefSeq" id="YP_009278428.1">
    <property type="nucleotide sequence ID" value="NC_031007.1"/>
</dbReference>
<accession>A0A1B2ICM3</accession>
<reference evidence="1 2" key="1">
    <citation type="submission" date="2016-06" db="EMBL/GenBank/DDBJ databases">
        <authorList>
            <person name="Kjaerup R.B."/>
            <person name="Dalgaard T.S."/>
            <person name="Juul-Madsen H.R."/>
        </authorList>
    </citation>
    <scope>NUCLEOTIDE SEQUENCE [LARGE SCALE GENOMIC DNA]</scope>
</reference>
<organism evidence="1 2">
    <name type="scientific">Erwinia phage vB_EamM_EarlPhillipIV</name>
    <dbReference type="NCBI Taxonomy" id="1883372"/>
    <lineage>
        <taxon>Viruses</taxon>
        <taxon>Duplodnaviria</taxon>
        <taxon>Heunggongvirae</taxon>
        <taxon>Uroviricota</taxon>
        <taxon>Caudoviricetes</taxon>
        <taxon>Chimalliviridae</taxon>
        <taxon>Derbicusvirus</taxon>
        <taxon>Derbicusvirus derbicus</taxon>
    </lineage>
</organism>
<evidence type="ECO:0000313" key="2">
    <source>
        <dbReference type="Proteomes" id="UP000201594"/>
    </source>
</evidence>
<name>A0A1B2ICM3_9CAUD</name>
<gene>
    <name evidence="1" type="ORF">EARLPHILLIPIV_116</name>
</gene>
<dbReference type="Proteomes" id="UP000201594">
    <property type="component" value="Segment"/>
</dbReference>
<dbReference type="EMBL" id="KX397367">
    <property type="protein sequence ID" value="ANZ48965.1"/>
    <property type="molecule type" value="Genomic_DNA"/>
</dbReference>
<protein>
    <submittedName>
        <fullName evidence="1">Uncharacterized protein</fullName>
    </submittedName>
</protein>
<dbReference type="KEGG" id="vg:29061719"/>
<proteinExistence type="predicted"/>
<dbReference type="OrthoDB" id="28971at10239"/>
<sequence length="86" mass="8918">MSELNTQQAVDGIKQDIIKSYEGRATSLTGDPVDIGNRGMTNVHIPCDDPPFDMDTIPGLDPEALAPNGVDAAADDSGCEGGACKI</sequence>